<accession>A0ABM8B0X4</accession>
<dbReference type="SUPFAM" id="SSF53335">
    <property type="entry name" value="S-adenosyl-L-methionine-dependent methyltransferases"/>
    <property type="match status" value="1"/>
</dbReference>
<dbReference type="Gene3D" id="3.40.50.150">
    <property type="entry name" value="Vaccinia Virus protein VP39"/>
    <property type="match status" value="1"/>
</dbReference>
<dbReference type="RefSeq" id="WP_281759937.1">
    <property type="nucleotide sequence ID" value="NZ_AP026709.1"/>
</dbReference>
<reference evidence="1 2" key="1">
    <citation type="submission" date="2022-08" db="EMBL/GenBank/DDBJ databases">
        <title>Genome Sequence of the sulphate-reducing bacterium, Pseudodesulfovibrio sp. SYK.</title>
        <authorList>
            <person name="Kondo R."/>
            <person name="Kataoka T."/>
        </authorList>
    </citation>
    <scope>NUCLEOTIDE SEQUENCE [LARGE SCALE GENOMIC DNA]</scope>
    <source>
        <strain evidence="1 2">SYK</strain>
    </source>
</reference>
<sequence>MKLDKTLLQFLHGEIFSSGCSFTLKGSFKERSRLTYMQRVVKGAKVLHIGCVDHTPDKVKRKLARGVWLHKLLMDSASLCAGVDINEKGIEFLSEEMKLPHVYCGNILTDEIPGVNDVQWDYVILGELLEHVDNPVQFLETLRQRPGLEKAKCIVTVPNAFHYKNFKKALKQYEDINSDHRYWFTPYTLSKVMVMAGYEVDDIQLTQDRAFKFFPPIPWFLLTRYPLLRSKVVALASPPQ</sequence>
<dbReference type="InterPro" id="IPR029063">
    <property type="entry name" value="SAM-dependent_MTases_sf"/>
</dbReference>
<gene>
    <name evidence="1" type="ORF">SYK_17700</name>
</gene>
<keyword evidence="2" id="KW-1185">Reference proteome</keyword>
<dbReference type="Proteomes" id="UP001317742">
    <property type="component" value="Chromosome"/>
</dbReference>
<protein>
    <recommendedName>
        <fullName evidence="3">Methyltransferase domain-containing protein</fullName>
    </recommendedName>
</protein>
<dbReference type="Pfam" id="PF13489">
    <property type="entry name" value="Methyltransf_23"/>
    <property type="match status" value="1"/>
</dbReference>
<evidence type="ECO:0000313" key="1">
    <source>
        <dbReference type="EMBL" id="BDQ37410.1"/>
    </source>
</evidence>
<evidence type="ECO:0008006" key="3">
    <source>
        <dbReference type="Google" id="ProtNLM"/>
    </source>
</evidence>
<organism evidence="1 2">
    <name type="scientific">Pseudodesulfovibrio nedwellii</name>
    <dbReference type="NCBI Taxonomy" id="2973072"/>
    <lineage>
        <taxon>Bacteria</taxon>
        <taxon>Pseudomonadati</taxon>
        <taxon>Thermodesulfobacteriota</taxon>
        <taxon>Desulfovibrionia</taxon>
        <taxon>Desulfovibrionales</taxon>
        <taxon>Desulfovibrionaceae</taxon>
    </lineage>
</organism>
<dbReference type="EMBL" id="AP026709">
    <property type="protein sequence ID" value="BDQ37410.1"/>
    <property type="molecule type" value="Genomic_DNA"/>
</dbReference>
<evidence type="ECO:0000313" key="2">
    <source>
        <dbReference type="Proteomes" id="UP001317742"/>
    </source>
</evidence>
<name>A0ABM8B0X4_9BACT</name>
<proteinExistence type="predicted"/>